<keyword evidence="6" id="KW-0482">Metalloprotease</keyword>
<dbReference type="PRINTS" id="PR00765">
    <property type="entry name" value="CRBOXYPTASEA"/>
</dbReference>
<name>A0A8J8MEW4_9FIRM</name>
<dbReference type="GO" id="GO:0006508">
    <property type="term" value="P:proteolysis"/>
    <property type="evidence" value="ECO:0007669"/>
    <property type="project" value="UniProtKB-KW"/>
</dbReference>
<evidence type="ECO:0000256" key="7">
    <source>
        <dbReference type="PROSITE-ProRule" id="PRU01379"/>
    </source>
</evidence>
<dbReference type="SMART" id="SM00631">
    <property type="entry name" value="Zn_pept"/>
    <property type="match status" value="1"/>
</dbReference>
<dbReference type="SMART" id="SM00257">
    <property type="entry name" value="LysM"/>
    <property type="match status" value="1"/>
</dbReference>
<evidence type="ECO:0000256" key="6">
    <source>
        <dbReference type="ARBA" id="ARBA00023049"/>
    </source>
</evidence>
<evidence type="ECO:0000256" key="5">
    <source>
        <dbReference type="ARBA" id="ARBA00022833"/>
    </source>
</evidence>
<dbReference type="GO" id="GO:0004181">
    <property type="term" value="F:metallocarboxypeptidase activity"/>
    <property type="evidence" value="ECO:0007669"/>
    <property type="project" value="InterPro"/>
</dbReference>
<proteinExistence type="inferred from homology"/>
<evidence type="ECO:0000256" key="3">
    <source>
        <dbReference type="ARBA" id="ARBA00022670"/>
    </source>
</evidence>
<dbReference type="CDD" id="cd06229">
    <property type="entry name" value="M14_Endopeptidase_I"/>
    <property type="match status" value="1"/>
</dbReference>
<dbReference type="Pfam" id="PF01476">
    <property type="entry name" value="LysM"/>
    <property type="match status" value="1"/>
</dbReference>
<feature type="domain" description="Peptidase M14" evidence="9">
    <location>
        <begin position="124"/>
        <end position="418"/>
    </location>
</feature>
<dbReference type="PROSITE" id="PS52035">
    <property type="entry name" value="PEPTIDASE_M14"/>
    <property type="match status" value="1"/>
</dbReference>
<dbReference type="Gene3D" id="3.40.630.10">
    <property type="entry name" value="Zn peptidases"/>
    <property type="match status" value="1"/>
</dbReference>
<evidence type="ECO:0000259" key="8">
    <source>
        <dbReference type="PROSITE" id="PS51782"/>
    </source>
</evidence>
<comment type="cofactor">
    <cofactor evidence="1">
        <name>Zn(2+)</name>
        <dbReference type="ChEBI" id="CHEBI:29105"/>
    </cofactor>
</comment>
<evidence type="ECO:0000259" key="9">
    <source>
        <dbReference type="PROSITE" id="PS52035"/>
    </source>
</evidence>
<feature type="domain" description="LysM" evidence="8">
    <location>
        <begin position="69"/>
        <end position="113"/>
    </location>
</feature>
<sequence>MDNISKSKIKEIQSLLNKLGYYNYSIDGFIENYTIDAIKNFQKNNNLKITGELDQSTIDKIDDYMTGYVLHTIENGDTLYDIARKYNTVVWRIITANPNVNPFDLTIGTSIIVPLNFQIVPTNIPYTYNVLENNIMGLSKRYPFLRFDSIGNSVDGRQLYRIRIGNGSNHVIYNGAHHANEWITTPLLMKWIEVFSEVYSRKGSIRGYDTEQIWNYATIDIVPMVNPDGVELVIDGVDNITANKDQLIKWNFGNENFNDWKSNINGVDLNRNYDAGWKEYKELEKEFGVDGPGPFLYGGTKPESEPESLAMANLTRSIDTRLVLAYHTQGQVIFWNYKDLQPEISLYIGETFAKASGYELASEDLSQSFAGYKDWYILDFRKPGYTIEVGKGKNPLPIDQFDMIYENNEELLLLASII</sequence>
<dbReference type="Pfam" id="PF00246">
    <property type="entry name" value="Peptidase_M14"/>
    <property type="match status" value="1"/>
</dbReference>
<comment type="similarity">
    <text evidence="2 7">Belongs to the peptidase M14 family.</text>
</comment>
<dbReference type="InterPro" id="IPR036366">
    <property type="entry name" value="PGBDSf"/>
</dbReference>
<dbReference type="InterPro" id="IPR000834">
    <property type="entry name" value="Peptidase_M14"/>
</dbReference>
<dbReference type="RefSeq" id="WP_212691539.1">
    <property type="nucleotide sequence ID" value="NZ_CP058561.1"/>
</dbReference>
<dbReference type="SUPFAM" id="SSF47090">
    <property type="entry name" value="PGBD-like"/>
    <property type="match status" value="1"/>
</dbReference>
<evidence type="ECO:0000256" key="2">
    <source>
        <dbReference type="ARBA" id="ARBA00005988"/>
    </source>
</evidence>
<feature type="active site" description="Proton donor/acceptor" evidence="7">
    <location>
        <position position="388"/>
    </location>
</feature>
<reference evidence="10 11" key="1">
    <citation type="submission" date="2020-07" db="EMBL/GenBank/DDBJ databases">
        <title>Vallitalea guaymasensis genome.</title>
        <authorList>
            <person name="Postec A."/>
        </authorList>
    </citation>
    <scope>NUCLEOTIDE SEQUENCE [LARGE SCALE GENOMIC DNA]</scope>
    <source>
        <strain evidence="10 11">Ra1766G1</strain>
    </source>
</reference>
<dbReference type="InterPro" id="IPR002477">
    <property type="entry name" value="Peptidoglycan-bd-like"/>
</dbReference>
<dbReference type="PANTHER" id="PTHR11705">
    <property type="entry name" value="PROTEASE FAMILY M14 CARBOXYPEPTIDASE A,B"/>
    <property type="match status" value="1"/>
</dbReference>
<keyword evidence="4" id="KW-0378">Hydrolase</keyword>
<organism evidence="10 11">
    <name type="scientific">Vallitalea guaymasensis</name>
    <dbReference type="NCBI Taxonomy" id="1185412"/>
    <lineage>
        <taxon>Bacteria</taxon>
        <taxon>Bacillati</taxon>
        <taxon>Bacillota</taxon>
        <taxon>Clostridia</taxon>
        <taxon>Lachnospirales</taxon>
        <taxon>Vallitaleaceae</taxon>
        <taxon>Vallitalea</taxon>
    </lineage>
</organism>
<dbReference type="PANTHER" id="PTHR11705:SF143">
    <property type="entry name" value="SLL0236 PROTEIN"/>
    <property type="match status" value="1"/>
</dbReference>
<dbReference type="InterPro" id="IPR036365">
    <property type="entry name" value="PGBD-like_sf"/>
</dbReference>
<dbReference type="PROSITE" id="PS51782">
    <property type="entry name" value="LYSM"/>
    <property type="match status" value="1"/>
</dbReference>
<dbReference type="KEGG" id="vgu:HYG85_22580"/>
<keyword evidence="3" id="KW-0645">Protease</keyword>
<evidence type="ECO:0000313" key="10">
    <source>
        <dbReference type="EMBL" id="QUH31564.1"/>
    </source>
</evidence>
<dbReference type="GO" id="GO:0005615">
    <property type="term" value="C:extracellular space"/>
    <property type="evidence" value="ECO:0007669"/>
    <property type="project" value="TreeGrafter"/>
</dbReference>
<dbReference type="InterPro" id="IPR018392">
    <property type="entry name" value="LysM"/>
</dbReference>
<dbReference type="EMBL" id="CP058561">
    <property type="protein sequence ID" value="QUH31564.1"/>
    <property type="molecule type" value="Genomic_DNA"/>
</dbReference>
<dbReference type="InterPro" id="IPR036779">
    <property type="entry name" value="LysM_dom_sf"/>
</dbReference>
<dbReference type="GO" id="GO:0008270">
    <property type="term" value="F:zinc ion binding"/>
    <property type="evidence" value="ECO:0007669"/>
    <property type="project" value="InterPro"/>
</dbReference>
<dbReference type="InterPro" id="IPR034274">
    <property type="entry name" value="ENP1_M14_CPD"/>
</dbReference>
<dbReference type="Gene3D" id="3.10.350.10">
    <property type="entry name" value="LysM domain"/>
    <property type="match status" value="1"/>
</dbReference>
<gene>
    <name evidence="10" type="ORF">HYG85_22580</name>
</gene>
<evidence type="ECO:0000256" key="4">
    <source>
        <dbReference type="ARBA" id="ARBA00022801"/>
    </source>
</evidence>
<dbReference type="Gene3D" id="1.10.101.10">
    <property type="entry name" value="PGBD-like superfamily/PGBD"/>
    <property type="match status" value="1"/>
</dbReference>
<dbReference type="CDD" id="cd00118">
    <property type="entry name" value="LysM"/>
    <property type="match status" value="1"/>
</dbReference>
<dbReference type="SUPFAM" id="SSF54106">
    <property type="entry name" value="LysM domain"/>
    <property type="match status" value="1"/>
</dbReference>
<evidence type="ECO:0000256" key="1">
    <source>
        <dbReference type="ARBA" id="ARBA00001947"/>
    </source>
</evidence>
<protein>
    <submittedName>
        <fullName evidence="10">Peptidoglycan-binding protein</fullName>
    </submittedName>
</protein>
<dbReference type="Proteomes" id="UP000677305">
    <property type="component" value="Chromosome"/>
</dbReference>
<keyword evidence="5" id="KW-0862">Zinc</keyword>
<dbReference type="SUPFAM" id="SSF53187">
    <property type="entry name" value="Zn-dependent exopeptidases"/>
    <property type="match status" value="1"/>
</dbReference>
<keyword evidence="11" id="KW-1185">Reference proteome</keyword>
<accession>A0A8J8MEW4</accession>
<evidence type="ECO:0000313" key="11">
    <source>
        <dbReference type="Proteomes" id="UP000677305"/>
    </source>
</evidence>
<dbReference type="Pfam" id="PF01471">
    <property type="entry name" value="PG_binding_1"/>
    <property type="match status" value="1"/>
</dbReference>
<dbReference type="AlphaFoldDB" id="A0A8J8MEW4"/>